<dbReference type="InterPro" id="IPR003339">
    <property type="entry name" value="ABC/ECF_trnsptr_transmembrane"/>
</dbReference>
<feature type="transmembrane region" description="Helical" evidence="5">
    <location>
        <begin position="203"/>
        <end position="229"/>
    </location>
</feature>
<keyword evidence="2 5" id="KW-0812">Transmembrane</keyword>
<accession>A0A7Y0Y4Z1</accession>
<evidence type="ECO:0000313" key="7">
    <source>
        <dbReference type="Proteomes" id="UP000578252"/>
    </source>
</evidence>
<feature type="transmembrane region" description="Helical" evidence="5">
    <location>
        <begin position="51"/>
        <end position="73"/>
    </location>
</feature>
<evidence type="ECO:0000256" key="3">
    <source>
        <dbReference type="ARBA" id="ARBA00022989"/>
    </source>
</evidence>
<dbReference type="Pfam" id="PF02361">
    <property type="entry name" value="CbiQ"/>
    <property type="match status" value="1"/>
</dbReference>
<evidence type="ECO:0000256" key="2">
    <source>
        <dbReference type="ARBA" id="ARBA00022692"/>
    </source>
</evidence>
<feature type="transmembrane region" description="Helical" evidence="5">
    <location>
        <begin position="117"/>
        <end position="139"/>
    </location>
</feature>
<comment type="subcellular location">
    <subcellularLocation>
        <location evidence="1">Membrane</location>
        <topology evidence="1">Multi-pass membrane protein</topology>
    </subcellularLocation>
</comment>
<gene>
    <name evidence="6" type="ORF">HHJ78_10360</name>
</gene>
<evidence type="ECO:0000256" key="4">
    <source>
        <dbReference type="ARBA" id="ARBA00023136"/>
    </source>
</evidence>
<dbReference type="EMBL" id="JABCUR010000012">
    <property type="protein sequence ID" value="NMW65898.1"/>
    <property type="molecule type" value="Genomic_DNA"/>
</dbReference>
<keyword evidence="4 5" id="KW-0472">Membrane</keyword>
<feature type="transmembrane region" description="Helical" evidence="5">
    <location>
        <begin position="159"/>
        <end position="182"/>
    </location>
</feature>
<dbReference type="RefSeq" id="WP_169772420.1">
    <property type="nucleotide sequence ID" value="NZ_JABCUR010000012.1"/>
</dbReference>
<name>A0A7Y0Y4Z1_9ACTO</name>
<evidence type="ECO:0000256" key="5">
    <source>
        <dbReference type="SAM" id="Phobius"/>
    </source>
</evidence>
<proteinExistence type="predicted"/>
<dbReference type="Proteomes" id="UP000578252">
    <property type="component" value="Unassembled WGS sequence"/>
</dbReference>
<protein>
    <submittedName>
        <fullName evidence="6">Energy-coupling factor transporter transmembrane protein EcfT</fullName>
    </submittedName>
</protein>
<keyword evidence="3 5" id="KW-1133">Transmembrane helix</keyword>
<comment type="caution">
    <text evidence="6">The sequence shown here is derived from an EMBL/GenBank/DDBJ whole genome shotgun (WGS) entry which is preliminary data.</text>
</comment>
<organism evidence="6 7">
    <name type="scientific">Mobiluncus mulieris</name>
    <dbReference type="NCBI Taxonomy" id="2052"/>
    <lineage>
        <taxon>Bacteria</taxon>
        <taxon>Bacillati</taxon>
        <taxon>Actinomycetota</taxon>
        <taxon>Actinomycetes</taxon>
        <taxon>Actinomycetales</taxon>
        <taxon>Actinomycetaceae</taxon>
        <taxon>Mobiluncus</taxon>
    </lineage>
</organism>
<dbReference type="GO" id="GO:0005886">
    <property type="term" value="C:plasma membrane"/>
    <property type="evidence" value="ECO:0007669"/>
    <property type="project" value="TreeGrafter"/>
</dbReference>
<dbReference type="CDD" id="cd16914">
    <property type="entry name" value="EcfT"/>
    <property type="match status" value="1"/>
</dbReference>
<reference evidence="6 7" key="1">
    <citation type="submission" date="2020-04" db="EMBL/GenBank/DDBJ databases">
        <title>Antimicrobial susceptibility and clonality of vaginal-derived multi-drug resistant Mobiluncus isolates in China.</title>
        <authorList>
            <person name="Zhang X."/>
        </authorList>
    </citation>
    <scope>NUCLEOTIDE SEQUENCE [LARGE SCALE GENOMIC DNA]</scope>
    <source>
        <strain evidence="6 7">13</strain>
    </source>
</reference>
<evidence type="ECO:0000256" key="1">
    <source>
        <dbReference type="ARBA" id="ARBA00004141"/>
    </source>
</evidence>
<sequence length="240" mass="26407">MHAHRQPDPRTAILVLLVVNALVMGRNSMTISLICLAIATVALATTGRWRFLAGFLGVEAGWLILFLVLPHLWQNGFVAFLALMGYWMFKLTTAGGIASYLVILVRPGQFVAALRRMRIPIAITVPVIVLLRFIPTVFSEYHAVREAMALRGLSMGWRAWIHPLRFLEFVLVPLLASCTRIADEMTAAGMVRGLGSKQQPTTLSRLGFSGLDALWILIVVGLVASTWWLKDLPAFPGGSS</sequence>
<evidence type="ECO:0000313" key="6">
    <source>
        <dbReference type="EMBL" id="NMW65898.1"/>
    </source>
</evidence>
<feature type="transmembrane region" description="Helical" evidence="5">
    <location>
        <begin position="79"/>
        <end position="105"/>
    </location>
</feature>
<dbReference type="AlphaFoldDB" id="A0A7Y0Y4Z1"/>
<dbReference type="PANTHER" id="PTHR33514">
    <property type="entry name" value="PROTEIN ABCI12, CHLOROPLASTIC"/>
    <property type="match status" value="1"/>
</dbReference>
<feature type="transmembrane region" description="Helical" evidence="5">
    <location>
        <begin position="12"/>
        <end position="39"/>
    </location>
</feature>
<dbReference type="PANTHER" id="PTHR33514:SF13">
    <property type="entry name" value="PROTEIN ABCI12, CHLOROPLASTIC"/>
    <property type="match status" value="1"/>
</dbReference>